<protein>
    <submittedName>
        <fullName evidence="1">Uncharacterized protein</fullName>
    </submittedName>
</protein>
<keyword evidence="2" id="KW-1185">Reference proteome</keyword>
<reference evidence="1 2" key="1">
    <citation type="submission" date="2017-03" db="EMBL/GenBank/DDBJ databases">
        <title>WGS assembly of Porphyra umbilicalis.</title>
        <authorList>
            <person name="Brawley S.H."/>
            <person name="Blouin N.A."/>
            <person name="Ficko-Blean E."/>
            <person name="Wheeler G.L."/>
            <person name="Lohr M."/>
            <person name="Goodson H.V."/>
            <person name="Jenkins J.W."/>
            <person name="Blaby-Haas C.E."/>
            <person name="Helliwell K.E."/>
            <person name="Chan C."/>
            <person name="Marriage T."/>
            <person name="Bhattacharya D."/>
            <person name="Klein A.S."/>
            <person name="Badis Y."/>
            <person name="Brodie J."/>
            <person name="Cao Y."/>
            <person name="Collen J."/>
            <person name="Dittami S.M."/>
            <person name="Gachon C.M."/>
            <person name="Green B.R."/>
            <person name="Karpowicz S."/>
            <person name="Kim J.W."/>
            <person name="Kudahl U."/>
            <person name="Lin S."/>
            <person name="Michel G."/>
            <person name="Mittag M."/>
            <person name="Olson B.J."/>
            <person name="Pangilinan J."/>
            <person name="Peng Y."/>
            <person name="Qiu H."/>
            <person name="Shu S."/>
            <person name="Singer J.T."/>
            <person name="Smith A.G."/>
            <person name="Sprecher B.N."/>
            <person name="Wagner V."/>
            <person name="Wang W."/>
            <person name="Wang Z.-Y."/>
            <person name="Yan J."/>
            <person name="Yarish C."/>
            <person name="Zoeuner-Riek S."/>
            <person name="Zhuang Y."/>
            <person name="Zou Y."/>
            <person name="Lindquist E.A."/>
            <person name="Grimwood J."/>
            <person name="Barry K."/>
            <person name="Rokhsar D.S."/>
            <person name="Schmutz J."/>
            <person name="Stiller J.W."/>
            <person name="Grossman A.R."/>
            <person name="Prochnik S.E."/>
        </authorList>
    </citation>
    <scope>NUCLEOTIDE SEQUENCE [LARGE SCALE GENOMIC DNA]</scope>
    <source>
        <strain evidence="1">4086291</strain>
    </source>
</reference>
<name>A0A1X6NVS3_PORUM</name>
<evidence type="ECO:0000313" key="2">
    <source>
        <dbReference type="Proteomes" id="UP000218209"/>
    </source>
</evidence>
<dbReference type="EMBL" id="KV919042">
    <property type="protein sequence ID" value="OSX72718.1"/>
    <property type="molecule type" value="Genomic_DNA"/>
</dbReference>
<accession>A0A1X6NVS3</accession>
<dbReference type="AlphaFoldDB" id="A0A1X6NVS3"/>
<organism evidence="1 2">
    <name type="scientific">Porphyra umbilicalis</name>
    <name type="common">Purple laver</name>
    <name type="synonym">Red alga</name>
    <dbReference type="NCBI Taxonomy" id="2786"/>
    <lineage>
        <taxon>Eukaryota</taxon>
        <taxon>Rhodophyta</taxon>
        <taxon>Bangiophyceae</taxon>
        <taxon>Bangiales</taxon>
        <taxon>Bangiaceae</taxon>
        <taxon>Porphyra</taxon>
    </lineage>
</organism>
<dbReference type="Proteomes" id="UP000218209">
    <property type="component" value="Unassembled WGS sequence"/>
</dbReference>
<sequence length="184" mass="19985">MLSSVGGCPQPQYGADSSTVQQYRACVSRSVHLPTSSVADTGPSAGCCAHRLRDRLVPLVGFKAIGPLPCCPPRHRLLGRGCRAWDVRSVHWSRLAPSFVCACSRLVAEDDVFRIQCVTSMVSIRHEWLPIVACGGGRKPWYSSVAKSSKSAAMRALHRPDGAFAQVQKPLPRHGERLLSPTRA</sequence>
<evidence type="ECO:0000313" key="1">
    <source>
        <dbReference type="EMBL" id="OSX72718.1"/>
    </source>
</evidence>
<proteinExistence type="predicted"/>
<gene>
    <name evidence="1" type="ORF">BU14_0410s0002</name>
</gene>